<accession>A0ABS8PWF5</accession>
<feature type="domain" description="DUF5017" evidence="1">
    <location>
        <begin position="17"/>
        <end position="195"/>
    </location>
</feature>
<dbReference type="EMBL" id="JAJNEC010000007">
    <property type="protein sequence ID" value="MCD2425409.1"/>
    <property type="molecule type" value="Genomic_DNA"/>
</dbReference>
<gene>
    <name evidence="2" type="ORF">LQ567_21680</name>
</gene>
<dbReference type="PROSITE" id="PS51257">
    <property type="entry name" value="PROKAR_LIPOPROTEIN"/>
    <property type="match status" value="1"/>
</dbReference>
<evidence type="ECO:0000259" key="1">
    <source>
        <dbReference type="Pfam" id="PF16409"/>
    </source>
</evidence>
<dbReference type="Proteomes" id="UP001199816">
    <property type="component" value="Unassembled WGS sequence"/>
</dbReference>
<sequence length="312" mass="32443">MRINIITVALGMAVLASCSKKMDLRALDFDVHTDSPSYTAGSPATFRFNGNPDNITFFSGEVGKRYAFKDRTAAAGIPQLKFSTALNGGVQPNSLALMISSDFGGNVTNTSDPSAITSASWTDISSRAVWAVNGTAVASGTVDLSDIASAGKPVYIAFKYTAAAGSIQNRWTITGFSLRNLLNDGTAYTIDTLPTFATVTNYGNTGNVPGWAAKTVAGTFRWTLSATNLVIAGATTAAAATDALEAWAITGPVDLKKVTPDAGVIVKTMANTVPAFGYTYANAGNYEAVFLAGNANADGQKSTVKTITVQVQ</sequence>
<comment type="caution">
    <text evidence="2">The sequence shown here is derived from an EMBL/GenBank/DDBJ whole genome shotgun (WGS) entry which is preliminary data.</text>
</comment>
<dbReference type="Pfam" id="PF16409">
    <property type="entry name" value="DUF5017"/>
    <property type="match status" value="1"/>
</dbReference>
<dbReference type="InterPro" id="IPR032185">
    <property type="entry name" value="DUF5017"/>
</dbReference>
<dbReference type="RefSeq" id="WP_231007894.1">
    <property type="nucleotide sequence ID" value="NZ_JAJNEC010000007.1"/>
</dbReference>
<reference evidence="2 3" key="1">
    <citation type="submission" date="2021-11" db="EMBL/GenBank/DDBJ databases">
        <title>Genomic of Niabella pedocola.</title>
        <authorList>
            <person name="Wu T."/>
        </authorList>
    </citation>
    <scope>NUCLEOTIDE SEQUENCE [LARGE SCALE GENOMIC DNA]</scope>
    <source>
        <strain evidence="2 3">JCM 31011</strain>
    </source>
</reference>
<evidence type="ECO:0000313" key="3">
    <source>
        <dbReference type="Proteomes" id="UP001199816"/>
    </source>
</evidence>
<evidence type="ECO:0000313" key="2">
    <source>
        <dbReference type="EMBL" id="MCD2425409.1"/>
    </source>
</evidence>
<protein>
    <submittedName>
        <fullName evidence="2">DUF5017 domain-containing protein</fullName>
    </submittedName>
</protein>
<name>A0ABS8PWF5_9BACT</name>
<organism evidence="2 3">
    <name type="scientific">Niabella pedocola</name>
    <dbReference type="NCBI Taxonomy" id="1752077"/>
    <lineage>
        <taxon>Bacteria</taxon>
        <taxon>Pseudomonadati</taxon>
        <taxon>Bacteroidota</taxon>
        <taxon>Chitinophagia</taxon>
        <taxon>Chitinophagales</taxon>
        <taxon>Chitinophagaceae</taxon>
        <taxon>Niabella</taxon>
    </lineage>
</organism>
<keyword evidence="3" id="KW-1185">Reference proteome</keyword>
<proteinExistence type="predicted"/>